<dbReference type="Gene3D" id="3.40.50.300">
    <property type="entry name" value="P-loop containing nucleotide triphosphate hydrolases"/>
    <property type="match status" value="1"/>
</dbReference>
<dbReference type="InterPro" id="IPR027417">
    <property type="entry name" value="P-loop_NTPase"/>
</dbReference>
<dbReference type="SUPFAM" id="SSF52540">
    <property type="entry name" value="P-loop containing nucleoside triphosphate hydrolases"/>
    <property type="match status" value="1"/>
</dbReference>
<dbReference type="Proteomes" id="UP001597413">
    <property type="component" value="Unassembled WGS sequence"/>
</dbReference>
<reference evidence="3" key="1">
    <citation type="journal article" date="2019" name="Int. J. Syst. Evol. Microbiol.">
        <title>The Global Catalogue of Microorganisms (GCM) 10K type strain sequencing project: providing services to taxonomists for standard genome sequencing and annotation.</title>
        <authorList>
            <consortium name="The Broad Institute Genomics Platform"/>
            <consortium name="The Broad Institute Genome Sequencing Center for Infectious Disease"/>
            <person name="Wu L."/>
            <person name="Ma J."/>
        </authorList>
    </citation>
    <scope>NUCLEOTIDE SEQUENCE [LARGE SCALE GENOMIC DNA]</scope>
    <source>
        <strain evidence="3">CCUG 55131</strain>
    </source>
</reference>
<feature type="region of interest" description="Disordered" evidence="1">
    <location>
        <begin position="667"/>
        <end position="687"/>
    </location>
</feature>
<feature type="compositionally biased region" description="Pro residues" evidence="1">
    <location>
        <begin position="676"/>
        <end position="687"/>
    </location>
</feature>
<protein>
    <recommendedName>
        <fullName evidence="4">SGNH hydrolase-type esterase domain-containing protein</fullName>
    </recommendedName>
</protein>
<dbReference type="RefSeq" id="WP_377386629.1">
    <property type="nucleotide sequence ID" value="NZ_JBHUIX010000003.1"/>
</dbReference>
<accession>A0ABW5A3T3</accession>
<keyword evidence="3" id="KW-1185">Reference proteome</keyword>
<evidence type="ECO:0000256" key="1">
    <source>
        <dbReference type="SAM" id="MobiDB-lite"/>
    </source>
</evidence>
<organism evidence="2 3">
    <name type="scientific">Rhodobacter lacus</name>
    <dbReference type="NCBI Taxonomy" id="1641972"/>
    <lineage>
        <taxon>Bacteria</taxon>
        <taxon>Pseudomonadati</taxon>
        <taxon>Pseudomonadota</taxon>
        <taxon>Alphaproteobacteria</taxon>
        <taxon>Rhodobacterales</taxon>
        <taxon>Rhodobacter group</taxon>
        <taxon>Rhodobacter</taxon>
    </lineage>
</organism>
<proteinExistence type="predicted"/>
<sequence length="924" mass="101199">MHVLVVGFSVTAEKSFVERCQEQLAGQTGIRLSKAGIGGWFPFLLRHVIDEILARYRPDHVVFEIATPSLRSQSRSHEDHLESLRCLVASAVKHGVGRISFLDLPRSDVDEATDWQWAMHRAFCEDYALGYRAVPLAEGVLRDVVHPTAKGVATFADALRALIETTPELSAEARARLSVLRNPFRSIPAHRYGCGSAGLREYARGGYDVTAVCIPAGETVHFDFGPAPVRVLGYSMIMGPRSGALDLSTGDFSHRAGGYDPFCYYERIGATFFLEQSCRGLDIRQDPALPRVELLKGTPDTGPRMGHLCSIFIAGDTVPAPTRAAPAPAQPVAALAPAPVPADRQHVLTVGFSVTDQNSFVEFARHRCARAGRDKIRFDKVGIGAWTPFQLRHVMGQILALHKGANHLVFEIATSQLRGMNRPREDHLATLRALCAAAVAHGATRISFLDLPRIDVVEARDWLWQMHRSFAADHGLGYASVSLAKDMLTDDVHPTEAGKQIYTDAFMTLLETPEIPALARETLRSYPAPWGSMSAAACASGAPETKAYGRGGFRQTLVSIPGGTEQRFVFPRPMQVVGYSMLRGPTTGALTLTAGTFTDRNDGYDNRCYYERLAVTQFEPQTVSEITIRQEPEIPEIALFKGEKDLGPRVGHIGAILTLAPDGEGLQMAPQRAPAQTPPGAPTPPLPALSRRARAARLIHLHQPRTAGRSLRQAMAAHLAPGRLEIYQPQAPQSVRDMLERDDWAVFTGNFQALHGTLAAPLLQLPCWMTVVRDPAERLVSFLHYARAVPALGGVHDRLKPLGLEEGLALLIAESSSYAQSSQCRGIVWGEEPPTAEGALRVIDRRFRFVSTMEQLAEGFEALRRWDLVAPDAVLPHIFAGPPRDARLLETARALLGERAHEDALLHQRLLREGPVLRDPTGVL</sequence>
<comment type="caution">
    <text evidence="2">The sequence shown here is derived from an EMBL/GenBank/DDBJ whole genome shotgun (WGS) entry which is preliminary data.</text>
</comment>
<dbReference type="EMBL" id="JBHUIX010000003">
    <property type="protein sequence ID" value="MFD2172943.1"/>
    <property type="molecule type" value="Genomic_DNA"/>
</dbReference>
<dbReference type="InterPro" id="IPR036514">
    <property type="entry name" value="SGNH_hydro_sf"/>
</dbReference>
<evidence type="ECO:0000313" key="2">
    <source>
        <dbReference type="EMBL" id="MFD2172943.1"/>
    </source>
</evidence>
<dbReference type="SUPFAM" id="SSF52266">
    <property type="entry name" value="SGNH hydrolase"/>
    <property type="match status" value="2"/>
</dbReference>
<gene>
    <name evidence="2" type="ORF">ACFSM0_02440</name>
</gene>
<evidence type="ECO:0000313" key="3">
    <source>
        <dbReference type="Proteomes" id="UP001597413"/>
    </source>
</evidence>
<name>A0ABW5A3T3_9RHOB</name>
<dbReference type="Gene3D" id="3.40.50.1110">
    <property type="entry name" value="SGNH hydrolase"/>
    <property type="match status" value="2"/>
</dbReference>
<evidence type="ECO:0008006" key="4">
    <source>
        <dbReference type="Google" id="ProtNLM"/>
    </source>
</evidence>